<gene>
    <name evidence="2" type="ORF">PM10SUCC1_19120</name>
</gene>
<dbReference type="InterPro" id="IPR008266">
    <property type="entry name" value="Tyr_kinase_AS"/>
</dbReference>
<comment type="caution">
    <text evidence="2">The sequence shown here is derived from an EMBL/GenBank/DDBJ whole genome shotgun (WGS) entry which is preliminary data.</text>
</comment>
<dbReference type="SUPFAM" id="SSF56112">
    <property type="entry name" value="Protein kinase-like (PK-like)"/>
    <property type="match status" value="1"/>
</dbReference>
<dbReference type="Gene3D" id="1.10.510.10">
    <property type="entry name" value="Transferase(Phosphotransferase) domain 1"/>
    <property type="match status" value="1"/>
</dbReference>
<evidence type="ECO:0000313" key="3">
    <source>
        <dbReference type="Proteomes" id="UP001144471"/>
    </source>
</evidence>
<reference evidence="2" key="1">
    <citation type="submission" date="2022-12" db="EMBL/GenBank/DDBJ databases">
        <title>Reference genome sequencing for broad-spectrum identification of bacterial and archaeal isolates by mass spectrometry.</title>
        <authorList>
            <person name="Sekiguchi Y."/>
            <person name="Tourlousse D.M."/>
        </authorList>
    </citation>
    <scope>NUCLEOTIDE SEQUENCE</scope>
    <source>
        <strain evidence="2">10succ1</strain>
    </source>
</reference>
<organism evidence="2 3">
    <name type="scientific">Propionigenium maris DSM 9537</name>
    <dbReference type="NCBI Taxonomy" id="1123000"/>
    <lineage>
        <taxon>Bacteria</taxon>
        <taxon>Fusobacteriati</taxon>
        <taxon>Fusobacteriota</taxon>
        <taxon>Fusobacteriia</taxon>
        <taxon>Fusobacteriales</taxon>
        <taxon>Fusobacteriaceae</taxon>
        <taxon>Propionigenium</taxon>
    </lineage>
</organism>
<name>A0A9W6GL70_9FUSO</name>
<dbReference type="InterPro" id="IPR011009">
    <property type="entry name" value="Kinase-like_dom_sf"/>
</dbReference>
<evidence type="ECO:0000313" key="2">
    <source>
        <dbReference type="EMBL" id="GLI56398.1"/>
    </source>
</evidence>
<dbReference type="InterPro" id="IPR000719">
    <property type="entry name" value="Prot_kinase_dom"/>
</dbReference>
<sequence length="383" mass="45119">MLDKYLELEKRRLEENSLLNEDYTFLYEQDYSDSEDLILLLSSYHSWFNEELRDFNNGVNYGYYHAERSRRTSAMLRELHRFTNQLRTVVKLSPKYASIKNQLNSLLGRSGTHIPEGFENIDIDEVVPIFESKENKVVVHNKKIELEFIDSGSYAKVFKYYDEYYNKEFVVKKANADLTSKELERFKREFEVMKEIKSPYVVEVYSYNDEEKSYIMELMDIPLWDYLQEAGDSLPLKDRLNLVGQILRAFQHLRDNGYLHRDISPKNVLLRDYNGMKVVKVSDFGLVKPKDSQLTSKGSKVRGSLNDPKLNVTGFQNYDEKHETYALTQLIVIILSGKYPFHTLEEGPLKDFLIKGVSDYEKRFQNLEELKAEYLKVKKELCV</sequence>
<dbReference type="EMBL" id="BSDY01000008">
    <property type="protein sequence ID" value="GLI56398.1"/>
    <property type="molecule type" value="Genomic_DNA"/>
</dbReference>
<dbReference type="PROSITE" id="PS00109">
    <property type="entry name" value="PROTEIN_KINASE_TYR"/>
    <property type="match status" value="1"/>
</dbReference>
<protein>
    <recommendedName>
        <fullName evidence="1">Protein kinase domain-containing protein</fullName>
    </recommendedName>
</protein>
<dbReference type="PROSITE" id="PS50011">
    <property type="entry name" value="PROTEIN_KINASE_DOM"/>
    <property type="match status" value="1"/>
</dbReference>
<dbReference type="PANTHER" id="PTHR24347">
    <property type="entry name" value="SERINE/THREONINE-PROTEIN KINASE"/>
    <property type="match status" value="1"/>
</dbReference>
<evidence type="ECO:0000259" key="1">
    <source>
        <dbReference type="PROSITE" id="PS50011"/>
    </source>
</evidence>
<proteinExistence type="predicted"/>
<accession>A0A9W6GL70</accession>
<dbReference type="Pfam" id="PF00069">
    <property type="entry name" value="Pkinase"/>
    <property type="match status" value="1"/>
</dbReference>
<keyword evidence="3" id="KW-1185">Reference proteome</keyword>
<dbReference type="RefSeq" id="WP_281835546.1">
    <property type="nucleotide sequence ID" value="NZ_BSDY01000008.1"/>
</dbReference>
<dbReference type="Proteomes" id="UP001144471">
    <property type="component" value="Unassembled WGS sequence"/>
</dbReference>
<dbReference type="GO" id="GO:0004672">
    <property type="term" value="F:protein kinase activity"/>
    <property type="evidence" value="ECO:0007669"/>
    <property type="project" value="InterPro"/>
</dbReference>
<dbReference type="AlphaFoldDB" id="A0A9W6GL70"/>
<dbReference type="GO" id="GO:0005524">
    <property type="term" value="F:ATP binding"/>
    <property type="evidence" value="ECO:0007669"/>
    <property type="project" value="InterPro"/>
</dbReference>
<feature type="domain" description="Protein kinase" evidence="1">
    <location>
        <begin position="143"/>
        <end position="383"/>
    </location>
</feature>
<dbReference type="CDD" id="cd00180">
    <property type="entry name" value="PKc"/>
    <property type="match status" value="1"/>
</dbReference>